<protein>
    <submittedName>
        <fullName evidence="2">Uncharacterized protein</fullName>
    </submittedName>
</protein>
<comment type="caution">
    <text evidence="2">The sequence shown here is derived from an EMBL/GenBank/DDBJ whole genome shotgun (WGS) entry which is preliminary data.</text>
</comment>
<feature type="non-terminal residue" evidence="2">
    <location>
        <position position="55"/>
    </location>
</feature>
<sequence length="55" mass="6381">MEELSNALERKKKREKKILAKRRAKDKARKATGMQMDAVEDGYVDHELFSLASMK</sequence>
<evidence type="ECO:0000256" key="1">
    <source>
        <dbReference type="SAM" id="MobiDB-lite"/>
    </source>
</evidence>
<dbReference type="Proteomes" id="UP000265520">
    <property type="component" value="Unassembled WGS sequence"/>
</dbReference>
<proteinExistence type="predicted"/>
<feature type="compositionally biased region" description="Basic residues" evidence="1">
    <location>
        <begin position="10"/>
        <end position="30"/>
    </location>
</feature>
<keyword evidence="3" id="KW-1185">Reference proteome</keyword>
<evidence type="ECO:0000313" key="2">
    <source>
        <dbReference type="EMBL" id="MCI00828.1"/>
    </source>
</evidence>
<evidence type="ECO:0000313" key="3">
    <source>
        <dbReference type="Proteomes" id="UP000265520"/>
    </source>
</evidence>
<feature type="region of interest" description="Disordered" evidence="1">
    <location>
        <begin position="1"/>
        <end position="33"/>
    </location>
</feature>
<organism evidence="2 3">
    <name type="scientific">Trifolium medium</name>
    <dbReference type="NCBI Taxonomy" id="97028"/>
    <lineage>
        <taxon>Eukaryota</taxon>
        <taxon>Viridiplantae</taxon>
        <taxon>Streptophyta</taxon>
        <taxon>Embryophyta</taxon>
        <taxon>Tracheophyta</taxon>
        <taxon>Spermatophyta</taxon>
        <taxon>Magnoliopsida</taxon>
        <taxon>eudicotyledons</taxon>
        <taxon>Gunneridae</taxon>
        <taxon>Pentapetalae</taxon>
        <taxon>rosids</taxon>
        <taxon>fabids</taxon>
        <taxon>Fabales</taxon>
        <taxon>Fabaceae</taxon>
        <taxon>Papilionoideae</taxon>
        <taxon>50 kb inversion clade</taxon>
        <taxon>NPAAA clade</taxon>
        <taxon>Hologalegina</taxon>
        <taxon>IRL clade</taxon>
        <taxon>Trifolieae</taxon>
        <taxon>Trifolium</taxon>
    </lineage>
</organism>
<name>A0A392NLR6_9FABA</name>
<dbReference type="AlphaFoldDB" id="A0A392NLR6"/>
<accession>A0A392NLR6</accession>
<dbReference type="EMBL" id="LXQA010044360">
    <property type="protein sequence ID" value="MCI00828.1"/>
    <property type="molecule type" value="Genomic_DNA"/>
</dbReference>
<reference evidence="2 3" key="1">
    <citation type="journal article" date="2018" name="Front. Plant Sci.">
        <title>Red Clover (Trifolium pratense) and Zigzag Clover (T. medium) - A Picture of Genomic Similarities and Differences.</title>
        <authorList>
            <person name="Dluhosova J."/>
            <person name="Istvanek J."/>
            <person name="Nedelnik J."/>
            <person name="Repkova J."/>
        </authorList>
    </citation>
    <scope>NUCLEOTIDE SEQUENCE [LARGE SCALE GENOMIC DNA]</scope>
    <source>
        <strain evidence="3">cv. 10/8</strain>
        <tissue evidence="2">Leaf</tissue>
    </source>
</reference>